<dbReference type="SUPFAM" id="SSF46689">
    <property type="entry name" value="Homeodomain-like"/>
    <property type="match status" value="1"/>
</dbReference>
<reference evidence="2" key="2">
    <citation type="submission" date="2015-01" db="EMBL/GenBank/DDBJ databases">
        <title>Evolutionary Origins and Diversification of the Mycorrhizal Mutualists.</title>
        <authorList>
            <consortium name="DOE Joint Genome Institute"/>
            <consortium name="Mycorrhizal Genomics Consortium"/>
            <person name="Kohler A."/>
            <person name="Kuo A."/>
            <person name="Nagy L.G."/>
            <person name="Floudas D."/>
            <person name="Copeland A."/>
            <person name="Barry K.W."/>
            <person name="Cichocki N."/>
            <person name="Veneault-Fourrey C."/>
            <person name="LaButti K."/>
            <person name="Lindquist E.A."/>
            <person name="Lipzen A."/>
            <person name="Lundell T."/>
            <person name="Morin E."/>
            <person name="Murat C."/>
            <person name="Riley R."/>
            <person name="Ohm R."/>
            <person name="Sun H."/>
            <person name="Tunlid A."/>
            <person name="Henrissat B."/>
            <person name="Grigoriev I.V."/>
            <person name="Hibbett D.S."/>
            <person name="Martin F."/>
        </authorList>
    </citation>
    <scope>NUCLEOTIDE SEQUENCE [LARGE SCALE GENOMIC DNA]</scope>
    <source>
        <strain evidence="2">Ve08.2h10</strain>
    </source>
</reference>
<name>A0A0D0BSV3_9AGAM</name>
<protein>
    <submittedName>
        <fullName evidence="1">Unplaced genomic scaffold scaffold_3994, whole genome shotgun sequence</fullName>
    </submittedName>
</protein>
<dbReference type="InterPro" id="IPR009057">
    <property type="entry name" value="Homeodomain-like_sf"/>
</dbReference>
<dbReference type="InParanoid" id="A0A0D0BSV3"/>
<proteinExistence type="predicted"/>
<gene>
    <name evidence="1" type="ORF">PAXRUDRAFT_175579</name>
</gene>
<accession>A0A0D0BSV3</accession>
<dbReference type="AlphaFoldDB" id="A0A0D0BSV3"/>
<evidence type="ECO:0000313" key="1">
    <source>
        <dbReference type="EMBL" id="KIK74482.1"/>
    </source>
</evidence>
<dbReference type="OrthoDB" id="2994945at2759"/>
<organism evidence="1 2">
    <name type="scientific">Paxillus rubicundulus Ve08.2h10</name>
    <dbReference type="NCBI Taxonomy" id="930991"/>
    <lineage>
        <taxon>Eukaryota</taxon>
        <taxon>Fungi</taxon>
        <taxon>Dikarya</taxon>
        <taxon>Basidiomycota</taxon>
        <taxon>Agaricomycotina</taxon>
        <taxon>Agaricomycetes</taxon>
        <taxon>Agaricomycetidae</taxon>
        <taxon>Boletales</taxon>
        <taxon>Paxilineae</taxon>
        <taxon>Paxillaceae</taxon>
        <taxon>Paxillus</taxon>
    </lineage>
</organism>
<dbReference type="EMBL" id="KN828816">
    <property type="protein sequence ID" value="KIK74482.1"/>
    <property type="molecule type" value="Genomic_DNA"/>
</dbReference>
<dbReference type="HOGENOM" id="CLU_056788_9_3_1"/>
<dbReference type="Proteomes" id="UP000054538">
    <property type="component" value="Unassembled WGS sequence"/>
</dbReference>
<sequence length="223" mass="26193">MYRKISCNVKIAAINLYKCNLLNLEQILDCISFSKWAFYRILQIWRETGDVVQHTHSAPGRPWLLHFNNVNYLLCLVNHWPDWFLDELLGLLDNNQFVSAHYATIYRELVHNGISLKKLKTIAKEWDTDWQADFIRQMAQYEPDEIGFIDETSKDEQTTARWYRRSKKWQFDGMVAVSVVEGSFTTEKFKAFLTEDVVSFTAVHTLPRPIQCTCDGQCKDSPW</sequence>
<keyword evidence="2" id="KW-1185">Reference proteome</keyword>
<evidence type="ECO:0000313" key="2">
    <source>
        <dbReference type="Proteomes" id="UP000054538"/>
    </source>
</evidence>
<reference evidence="1 2" key="1">
    <citation type="submission" date="2014-04" db="EMBL/GenBank/DDBJ databases">
        <authorList>
            <consortium name="DOE Joint Genome Institute"/>
            <person name="Kuo A."/>
            <person name="Kohler A."/>
            <person name="Jargeat P."/>
            <person name="Nagy L.G."/>
            <person name="Floudas D."/>
            <person name="Copeland A."/>
            <person name="Barry K.W."/>
            <person name="Cichocki N."/>
            <person name="Veneault-Fourrey C."/>
            <person name="LaButti K."/>
            <person name="Lindquist E.A."/>
            <person name="Lipzen A."/>
            <person name="Lundell T."/>
            <person name="Morin E."/>
            <person name="Murat C."/>
            <person name="Sun H."/>
            <person name="Tunlid A."/>
            <person name="Henrissat B."/>
            <person name="Grigoriev I.V."/>
            <person name="Hibbett D.S."/>
            <person name="Martin F."/>
            <person name="Nordberg H.P."/>
            <person name="Cantor M.N."/>
            <person name="Hua S.X."/>
        </authorList>
    </citation>
    <scope>NUCLEOTIDE SEQUENCE [LARGE SCALE GENOMIC DNA]</scope>
    <source>
        <strain evidence="1 2">Ve08.2h10</strain>
    </source>
</reference>